<feature type="transmembrane region" description="Helical" evidence="1">
    <location>
        <begin position="20"/>
        <end position="43"/>
    </location>
</feature>
<evidence type="ECO:0000313" key="2">
    <source>
        <dbReference type="EMBL" id="GAG04472.1"/>
    </source>
</evidence>
<dbReference type="EMBL" id="BARS01029435">
    <property type="protein sequence ID" value="GAG04472.1"/>
    <property type="molecule type" value="Genomic_DNA"/>
</dbReference>
<comment type="caution">
    <text evidence="2">The sequence shown here is derived from an EMBL/GenBank/DDBJ whole genome shotgun (WGS) entry which is preliminary data.</text>
</comment>
<feature type="non-terminal residue" evidence="2">
    <location>
        <position position="1"/>
    </location>
</feature>
<keyword evidence="1" id="KW-0472">Membrane</keyword>
<proteinExistence type="predicted"/>
<gene>
    <name evidence="2" type="ORF">S01H1_46004</name>
</gene>
<name>X0UZ96_9ZZZZ</name>
<keyword evidence="1" id="KW-0812">Transmembrane</keyword>
<protein>
    <recommendedName>
        <fullName evidence="3">ABC transmembrane type-1 domain-containing protein</fullName>
    </recommendedName>
</protein>
<reference evidence="2" key="1">
    <citation type="journal article" date="2014" name="Front. Microbiol.">
        <title>High frequency of phylogenetically diverse reductive dehalogenase-homologous genes in deep subseafloor sedimentary metagenomes.</title>
        <authorList>
            <person name="Kawai M."/>
            <person name="Futagami T."/>
            <person name="Toyoda A."/>
            <person name="Takaki Y."/>
            <person name="Nishi S."/>
            <person name="Hori S."/>
            <person name="Arai W."/>
            <person name="Tsubouchi T."/>
            <person name="Morono Y."/>
            <person name="Uchiyama I."/>
            <person name="Ito T."/>
            <person name="Fujiyama A."/>
            <person name="Inagaki F."/>
            <person name="Takami H."/>
        </authorList>
    </citation>
    <scope>NUCLEOTIDE SEQUENCE</scope>
    <source>
        <strain evidence="2">Expedition CK06-06</strain>
    </source>
</reference>
<evidence type="ECO:0008006" key="3">
    <source>
        <dbReference type="Google" id="ProtNLM"/>
    </source>
</evidence>
<evidence type="ECO:0000256" key="1">
    <source>
        <dbReference type="SAM" id="Phobius"/>
    </source>
</evidence>
<organism evidence="2">
    <name type="scientific">marine sediment metagenome</name>
    <dbReference type="NCBI Taxonomy" id="412755"/>
    <lineage>
        <taxon>unclassified sequences</taxon>
        <taxon>metagenomes</taxon>
        <taxon>ecological metagenomes</taxon>
    </lineage>
</organism>
<sequence>RPEFALIRSGFEFIFSGSWWITLFPAILLMLLILSINLLGDWLRDTLNPKLRRGDD</sequence>
<keyword evidence="1" id="KW-1133">Transmembrane helix</keyword>
<accession>X0UZ96</accession>
<dbReference type="AlphaFoldDB" id="X0UZ96"/>